<name>A0A6P1MJ15_9FIRM</name>
<keyword evidence="1" id="KW-0812">Transmembrane</keyword>
<evidence type="ECO:0000256" key="1">
    <source>
        <dbReference type="SAM" id="Phobius"/>
    </source>
</evidence>
<dbReference type="Proteomes" id="UP000463883">
    <property type="component" value="Chromosome"/>
</dbReference>
<accession>A0A6P1MJ15</accession>
<keyword evidence="1" id="KW-0472">Membrane</keyword>
<keyword evidence="3" id="KW-1185">Reference proteome</keyword>
<gene>
    <name evidence="2" type="ORF">Ami3637_16245</name>
</gene>
<evidence type="ECO:0000313" key="3">
    <source>
        <dbReference type="Proteomes" id="UP000463883"/>
    </source>
</evidence>
<evidence type="ECO:0000313" key="2">
    <source>
        <dbReference type="EMBL" id="QHI73721.1"/>
    </source>
</evidence>
<dbReference type="InterPro" id="IPR047708">
    <property type="entry name" value="CD1871A-like"/>
</dbReference>
<feature type="transmembrane region" description="Helical" evidence="1">
    <location>
        <begin position="7"/>
        <end position="28"/>
    </location>
</feature>
<proteinExistence type="predicted"/>
<dbReference type="KEGG" id="amic:Ami3637_16245"/>
<dbReference type="EMBL" id="CP047591">
    <property type="protein sequence ID" value="QHI73721.1"/>
    <property type="molecule type" value="Genomic_DNA"/>
</dbReference>
<dbReference type="AlphaFoldDB" id="A0A6P1MJ15"/>
<keyword evidence="1" id="KW-1133">Transmembrane helix</keyword>
<dbReference type="RefSeq" id="WP_162363486.1">
    <property type="nucleotide sequence ID" value="NZ_CP047591.1"/>
</dbReference>
<dbReference type="NCBIfam" id="NF040920">
    <property type="entry name" value="CD1871A_fam"/>
    <property type="match status" value="1"/>
</dbReference>
<organism evidence="2 3">
    <name type="scientific">Aminipila terrae</name>
    <dbReference type="NCBI Taxonomy" id="2697030"/>
    <lineage>
        <taxon>Bacteria</taxon>
        <taxon>Bacillati</taxon>
        <taxon>Bacillota</taxon>
        <taxon>Clostridia</taxon>
        <taxon>Peptostreptococcales</taxon>
        <taxon>Anaerovoracaceae</taxon>
        <taxon>Aminipila</taxon>
    </lineage>
</organism>
<sequence>MHIQERHINLISLLIVLIGVSSMVFGVFRGETPVMFEKAINICLECIGIG</sequence>
<protein>
    <submittedName>
        <fullName evidence="2">Thioredoxin</fullName>
    </submittedName>
</protein>
<reference evidence="2 3" key="1">
    <citation type="submission" date="2020-01" db="EMBL/GenBank/DDBJ databases">
        <title>Genomic analysis of Aminipila sp. CBA3637.</title>
        <authorList>
            <person name="Kim Y.B."/>
            <person name="Roh S.W."/>
        </authorList>
    </citation>
    <scope>NUCLEOTIDE SEQUENCE [LARGE SCALE GENOMIC DNA]</scope>
    <source>
        <strain evidence="2 3">CBA3637</strain>
    </source>
</reference>